<dbReference type="SUPFAM" id="SSF52540">
    <property type="entry name" value="P-loop containing nucleoside triphosphate hydrolases"/>
    <property type="match status" value="1"/>
</dbReference>
<dbReference type="PANTHER" id="PTHR43384:SF11">
    <property type="entry name" value="SEPTUM SITE DETERMINING PROTEIN"/>
    <property type="match status" value="1"/>
</dbReference>
<comment type="caution">
    <text evidence="2">The sequence shown here is derived from an EMBL/GenBank/DDBJ whole genome shotgun (WGS) entry which is preliminary data.</text>
</comment>
<protein>
    <submittedName>
        <fullName evidence="2">Septum formation initiator</fullName>
    </submittedName>
</protein>
<dbReference type="PANTHER" id="PTHR43384">
    <property type="entry name" value="SEPTUM SITE-DETERMINING PROTEIN MIND HOMOLOG, CHLOROPLASTIC-RELATED"/>
    <property type="match status" value="1"/>
</dbReference>
<dbReference type="InterPro" id="IPR027417">
    <property type="entry name" value="P-loop_NTPase"/>
</dbReference>
<dbReference type="Proteomes" id="UP001500363">
    <property type="component" value="Unassembled WGS sequence"/>
</dbReference>
<dbReference type="Pfam" id="PF26563">
    <property type="entry name" value="Rv3660c_N"/>
    <property type="match status" value="1"/>
</dbReference>
<evidence type="ECO:0000313" key="2">
    <source>
        <dbReference type="EMBL" id="GAA1535603.1"/>
    </source>
</evidence>
<dbReference type="InterPro" id="IPR022521">
    <property type="entry name" value="Rv3660c"/>
</dbReference>
<gene>
    <name evidence="2" type="ORF">GCM10009741_42690</name>
</gene>
<keyword evidence="3" id="KW-1185">Reference proteome</keyword>
<feature type="domain" description="Rv3660c-like CheY-like N-terminal" evidence="1">
    <location>
        <begin position="14"/>
        <end position="83"/>
    </location>
</feature>
<organism evidence="2 3">
    <name type="scientific">Kribbella lupini</name>
    <dbReference type="NCBI Taxonomy" id="291602"/>
    <lineage>
        <taxon>Bacteria</taxon>
        <taxon>Bacillati</taxon>
        <taxon>Actinomycetota</taxon>
        <taxon>Actinomycetes</taxon>
        <taxon>Propionibacteriales</taxon>
        <taxon>Kribbellaceae</taxon>
        <taxon>Kribbella</taxon>
    </lineage>
</organism>
<name>A0ABN2B7N5_9ACTN</name>
<dbReference type="EMBL" id="BAAANC010000002">
    <property type="protein sequence ID" value="GAA1535603.1"/>
    <property type="molecule type" value="Genomic_DNA"/>
</dbReference>
<evidence type="ECO:0000313" key="3">
    <source>
        <dbReference type="Proteomes" id="UP001500363"/>
    </source>
</evidence>
<sequence>METSPLPQPVLLATADELLLDDLLRLSAAAEVTPHVEKDLLGLRRHWQSAALVVVGHDLVDPFARTQPPRRPGVLVAATASPSLRVPTGAGPGFPSSRASSHPPLAMPDDASIFRRALAIGAEGVYHLPGDESALGDRLADTLDGGVRTATTFAFVGGCGGAGATTLAAAVAVTASRRGVRTMLIDGDPLGGGIDLALGSETGTGARWPDLLNASGRVSAAALRAALPTVDDLAVLSWDRSDVTALPPEAMRSVLGAAQRSSDLVVVDLPRRTDPAAEEAFVRSTATFVVVPRDVRSCAAAARLVSPLREVATDLRVVAREPGLGGLSAVDVAKHLSLPLAAKLRFDRDLPALMDKGRFDPRPRGALGRTAGELLDLFGLTGVLAA</sequence>
<dbReference type="NCBIfam" id="TIGR03815">
    <property type="entry name" value="CpaE_hom_Actino"/>
    <property type="match status" value="1"/>
</dbReference>
<dbReference type="InterPro" id="IPR059050">
    <property type="entry name" value="Rv3660c_N"/>
</dbReference>
<evidence type="ECO:0000259" key="1">
    <source>
        <dbReference type="Pfam" id="PF26563"/>
    </source>
</evidence>
<dbReference type="Gene3D" id="3.40.50.300">
    <property type="entry name" value="P-loop containing nucleotide triphosphate hydrolases"/>
    <property type="match status" value="1"/>
</dbReference>
<reference evidence="2 3" key="1">
    <citation type="journal article" date="2019" name="Int. J. Syst. Evol. Microbiol.">
        <title>The Global Catalogue of Microorganisms (GCM) 10K type strain sequencing project: providing services to taxonomists for standard genome sequencing and annotation.</title>
        <authorList>
            <consortium name="The Broad Institute Genomics Platform"/>
            <consortium name="The Broad Institute Genome Sequencing Center for Infectious Disease"/>
            <person name="Wu L."/>
            <person name="Ma J."/>
        </authorList>
    </citation>
    <scope>NUCLEOTIDE SEQUENCE [LARGE SCALE GENOMIC DNA]</scope>
    <source>
        <strain evidence="2 3">JCM 14303</strain>
    </source>
</reference>
<dbReference type="RefSeq" id="WP_344176586.1">
    <property type="nucleotide sequence ID" value="NZ_BAAANC010000002.1"/>
</dbReference>
<accession>A0ABN2B7N5</accession>
<proteinExistence type="predicted"/>
<dbReference type="InterPro" id="IPR050625">
    <property type="entry name" value="ParA/MinD_ATPase"/>
</dbReference>